<comment type="similarity">
    <text evidence="10">Belongs to the prokaryotic AdoMetDC family. Type 1 subfamily.</text>
</comment>
<dbReference type="GeneID" id="94900052"/>
<keyword evidence="5 10" id="KW-0620">Polyamine biosynthesis</keyword>
<evidence type="ECO:0000256" key="8">
    <source>
        <dbReference type="ARBA" id="ARBA00023270"/>
    </source>
</evidence>
<comment type="function">
    <text evidence="10">Catalyzes the decarboxylation of S-adenosylmethionine to S-adenosylmethioninamine (dcAdoMet), the propylamine donor required for the synthesis of the polyamines spermine and spermidine from the diamine putrescine.</text>
</comment>
<dbReference type="NCBIfam" id="TIGR03330">
    <property type="entry name" value="SAM_DCase_Bsu"/>
    <property type="match status" value="1"/>
</dbReference>
<dbReference type="GO" id="GO:0005829">
    <property type="term" value="C:cytosol"/>
    <property type="evidence" value="ECO:0007669"/>
    <property type="project" value="TreeGrafter"/>
</dbReference>
<evidence type="ECO:0000256" key="2">
    <source>
        <dbReference type="ARBA" id="ARBA00022793"/>
    </source>
</evidence>
<dbReference type="InterPro" id="IPR003826">
    <property type="entry name" value="AdoMetDC_fam_prok"/>
</dbReference>
<dbReference type="Proteomes" id="UP000613002">
    <property type="component" value="Unassembled WGS sequence"/>
</dbReference>
<dbReference type="AlphaFoldDB" id="A0AA89NQA6"/>
<evidence type="ECO:0000256" key="5">
    <source>
        <dbReference type="ARBA" id="ARBA00023115"/>
    </source>
</evidence>
<organism evidence="11 12">
    <name type="scientific">Parageobacillus toebii NBRC 107807</name>
    <dbReference type="NCBI Taxonomy" id="1223503"/>
    <lineage>
        <taxon>Bacteria</taxon>
        <taxon>Bacillati</taxon>
        <taxon>Bacillota</taxon>
        <taxon>Bacilli</taxon>
        <taxon>Bacillales</taxon>
        <taxon>Anoxybacillaceae</taxon>
        <taxon>Parageobacillus</taxon>
    </lineage>
</organism>
<comment type="caution">
    <text evidence="11">The sequence shown here is derived from an EMBL/GenBank/DDBJ whole genome shotgun (WGS) entry which is preliminary data.</text>
</comment>
<feature type="active site" description="Proton acceptor; for processing activity" evidence="10">
    <location>
        <position position="79"/>
    </location>
</feature>
<comment type="PTM">
    <text evidence="10">Is synthesized initially as an inactive proenzyme. Formation of the active enzyme involves a self-maturation process in which the active site pyruvoyl group is generated from an internal serine residue via an autocatalytic post-translational modification. Two non-identical subunits are generated from the proenzyme in this reaction, and the pyruvate is formed at the N-terminus of the alpha chain, which is derived from the carboxyl end of the proenzyme. The post-translation cleavage follows an unusual pathway, termed non-hydrolytic serinolysis, in which the side chain hydroxyl group of the serine supplies its oxygen atom to form the C-terminus of the beta chain, while the remainder of the serine residue undergoes an oxidative deamination to produce ammonia and the pyruvoyl group blocking the N-terminus of the alpha chain.</text>
</comment>
<feature type="modified residue" description="Pyruvic acid (Ser); by autocatalysis" evidence="10">
    <location>
        <position position="74"/>
    </location>
</feature>
<reference evidence="11 12" key="1">
    <citation type="submission" date="2020-08" db="EMBL/GenBank/DDBJ databases">
        <title>Genomic Encyclopedia of Type Strains, Phase IV (KMG-IV): sequencing the most valuable type-strain genomes for metagenomic binning, comparative biology and taxonomic classification.</title>
        <authorList>
            <person name="Goeker M."/>
        </authorList>
    </citation>
    <scope>NUCLEOTIDE SEQUENCE [LARGE SCALE GENOMIC DNA]</scope>
    <source>
        <strain evidence="11 12">DSM 14590</strain>
    </source>
</reference>
<dbReference type="InterPro" id="IPR017716">
    <property type="entry name" value="S-AdoMet_deCOase_pro-enz"/>
</dbReference>
<evidence type="ECO:0000313" key="11">
    <source>
        <dbReference type="EMBL" id="MBB3869336.1"/>
    </source>
</evidence>
<evidence type="ECO:0000256" key="6">
    <source>
        <dbReference type="ARBA" id="ARBA00023145"/>
    </source>
</evidence>
<protein>
    <recommendedName>
        <fullName evidence="10">S-adenosylmethionine decarboxylase proenzyme</fullName>
        <shortName evidence="10">AdoMetDC</shortName>
        <shortName evidence="10">SAMDC</shortName>
        <ecNumber evidence="10">4.1.1.50</ecNumber>
    </recommendedName>
    <component>
        <recommendedName>
            <fullName evidence="10">S-adenosylmethionine decarboxylase beta chain</fullName>
        </recommendedName>
    </component>
    <component>
        <recommendedName>
            <fullName evidence="10">S-adenosylmethionine decarboxylase alpha chain</fullName>
        </recommendedName>
    </component>
</protein>
<dbReference type="GO" id="GO:0016740">
    <property type="term" value="F:transferase activity"/>
    <property type="evidence" value="ECO:0007669"/>
    <property type="project" value="UniProtKB-KW"/>
</dbReference>
<accession>A0AA89NQA6</accession>
<keyword evidence="8 10" id="KW-0704">Schiff base</keyword>
<evidence type="ECO:0000256" key="4">
    <source>
        <dbReference type="ARBA" id="ARBA00023066"/>
    </source>
</evidence>
<sequence>MQQDIEGNDDSVNVEGKHVIIDAFECDSFLLDNMTYLEQLLTKAAQDADMEILYSYFHQFNPQGITGMLILSTSHISIHTWPEEGYASLDFYTCGEQDPMDQVESLLKGLSSKRAMIYSISRGAKQLQLISSKEMTLFDPSKGG</sequence>
<dbReference type="SUPFAM" id="SSF56276">
    <property type="entry name" value="S-adenosylmethionine decarboxylase"/>
    <property type="match status" value="1"/>
</dbReference>
<dbReference type="Pfam" id="PF02675">
    <property type="entry name" value="AdoMet_dc"/>
    <property type="match status" value="1"/>
</dbReference>
<feature type="chain" id="PRO_5041507093" description="S-adenosylmethionine decarboxylase alpha chain" evidence="10">
    <location>
        <begin position="74"/>
        <end position="144"/>
    </location>
</feature>
<dbReference type="GO" id="GO:0004014">
    <property type="term" value="F:adenosylmethionine decarboxylase activity"/>
    <property type="evidence" value="ECO:0007669"/>
    <property type="project" value="UniProtKB-UniRule"/>
</dbReference>
<keyword evidence="2 10" id="KW-0210">Decarboxylase</keyword>
<dbReference type="EC" id="4.1.1.50" evidence="10"/>
<evidence type="ECO:0000256" key="9">
    <source>
        <dbReference type="ARBA" id="ARBA00023317"/>
    </source>
</evidence>
<dbReference type="EMBL" id="JACICZ010000008">
    <property type="protein sequence ID" value="MBB3869336.1"/>
    <property type="molecule type" value="Genomic_DNA"/>
</dbReference>
<proteinExistence type="inferred from homology"/>
<evidence type="ECO:0000313" key="12">
    <source>
        <dbReference type="Proteomes" id="UP000613002"/>
    </source>
</evidence>
<name>A0AA89NQA6_9BACL</name>
<comment type="subunit">
    <text evidence="10">Heterotetramer of two alpha and two beta chains arranged as a dimer of alpha/beta heterodimers.</text>
</comment>
<evidence type="ECO:0000256" key="10">
    <source>
        <dbReference type="HAMAP-Rule" id="MF_00464"/>
    </source>
</evidence>
<dbReference type="RefSeq" id="WP_221215248.1">
    <property type="nucleotide sequence ID" value="NZ_BDAQ01000006.1"/>
</dbReference>
<dbReference type="PANTHER" id="PTHR33866">
    <property type="entry name" value="S-ADENOSYLMETHIONINE DECARBOXYLASE PROENZYME"/>
    <property type="match status" value="1"/>
</dbReference>
<comment type="cofactor">
    <cofactor evidence="10">
        <name>pyruvate</name>
        <dbReference type="ChEBI" id="CHEBI:15361"/>
    </cofactor>
    <text evidence="10">Binds 1 pyruvoyl group covalently per subunit.</text>
</comment>
<dbReference type="InterPro" id="IPR016067">
    <property type="entry name" value="S-AdoMet_deCO2ase_core"/>
</dbReference>
<keyword evidence="3 10" id="KW-0068">Autocatalytic cleavage</keyword>
<keyword evidence="12" id="KW-1185">Reference proteome</keyword>
<feature type="active site" description="Proton donor; for catalytic activity" evidence="10">
    <location>
        <position position="94"/>
    </location>
</feature>
<feature type="active site" description="Schiff-base intermediate with substrate; via pyruvic acid" evidence="10">
    <location>
        <position position="74"/>
    </location>
</feature>
<feature type="chain" id="PRO_5041507092" description="S-adenosylmethionine decarboxylase beta chain" evidence="10">
    <location>
        <begin position="1"/>
        <end position="73"/>
    </location>
</feature>
<evidence type="ECO:0000256" key="3">
    <source>
        <dbReference type="ARBA" id="ARBA00022813"/>
    </source>
</evidence>
<dbReference type="GO" id="GO:0008295">
    <property type="term" value="P:spermidine biosynthetic process"/>
    <property type="evidence" value="ECO:0007669"/>
    <property type="project" value="UniProtKB-UniRule"/>
</dbReference>
<keyword evidence="6 10" id="KW-0865">Zymogen</keyword>
<dbReference type="HAMAP" id="MF_00464">
    <property type="entry name" value="AdoMetDC_1"/>
    <property type="match status" value="1"/>
</dbReference>
<keyword evidence="7 10" id="KW-0456">Lyase</keyword>
<keyword evidence="1 10" id="KW-0949">S-adenosyl-L-methionine</keyword>
<dbReference type="Gene3D" id="3.60.90.10">
    <property type="entry name" value="S-adenosylmethionine decarboxylase"/>
    <property type="match status" value="1"/>
</dbReference>
<gene>
    <name evidence="10" type="primary">speH</name>
    <name evidence="11" type="ORF">HNR78_002229</name>
</gene>
<evidence type="ECO:0000256" key="1">
    <source>
        <dbReference type="ARBA" id="ARBA00022691"/>
    </source>
</evidence>
<comment type="pathway">
    <text evidence="10">Amine and polyamine biosynthesis; S-adenosylmethioninamine biosynthesis; S-adenosylmethioninamine from S-adenosyl-L-methionine: step 1/1.</text>
</comment>
<keyword evidence="9 10" id="KW-0670">Pyruvate</keyword>
<comment type="caution">
    <text evidence="10">Lacks conserved residue(s) required for the propagation of feature annotation.</text>
</comment>
<evidence type="ECO:0000256" key="7">
    <source>
        <dbReference type="ARBA" id="ARBA00023239"/>
    </source>
</evidence>
<keyword evidence="11" id="KW-0808">Transferase</keyword>
<keyword evidence="4 10" id="KW-0745">Spermidine biosynthesis</keyword>
<comment type="catalytic activity">
    <reaction evidence="10">
        <text>S-adenosyl-L-methionine + H(+) = S-adenosyl 3-(methylsulfanyl)propylamine + CO2</text>
        <dbReference type="Rhea" id="RHEA:15981"/>
        <dbReference type="ChEBI" id="CHEBI:15378"/>
        <dbReference type="ChEBI" id="CHEBI:16526"/>
        <dbReference type="ChEBI" id="CHEBI:57443"/>
        <dbReference type="ChEBI" id="CHEBI:59789"/>
        <dbReference type="EC" id="4.1.1.50"/>
    </reaction>
</comment>
<dbReference type="PANTHER" id="PTHR33866:SF2">
    <property type="entry name" value="S-ADENOSYLMETHIONINE DECARBOXYLASE PROENZYME"/>
    <property type="match status" value="1"/>
</dbReference>